<evidence type="ECO:0000313" key="5">
    <source>
        <dbReference type="EMBL" id="CAF9929464.1"/>
    </source>
</evidence>
<comment type="caution">
    <text evidence="5">The sequence shown here is derived from an EMBL/GenBank/DDBJ whole genome shotgun (WGS) entry which is preliminary data.</text>
</comment>
<feature type="compositionally biased region" description="Acidic residues" evidence="4">
    <location>
        <begin position="739"/>
        <end position="756"/>
    </location>
</feature>
<keyword evidence="5" id="KW-0239">DNA-directed DNA polymerase</keyword>
<dbReference type="GO" id="GO:0005730">
    <property type="term" value="C:nucleolus"/>
    <property type="evidence" value="ECO:0007669"/>
    <property type="project" value="InterPro"/>
</dbReference>
<feature type="region of interest" description="Disordered" evidence="4">
    <location>
        <begin position="732"/>
        <end position="756"/>
    </location>
</feature>
<evidence type="ECO:0000256" key="3">
    <source>
        <dbReference type="ARBA" id="ARBA00023242"/>
    </source>
</evidence>
<dbReference type="InterPro" id="IPR007015">
    <property type="entry name" value="DNA_pol_V/MYBBP1A"/>
</dbReference>
<dbReference type="Pfam" id="PF04931">
    <property type="entry name" value="DNA_pol_phi"/>
    <property type="match status" value="1"/>
</dbReference>
<evidence type="ECO:0000256" key="1">
    <source>
        <dbReference type="ARBA" id="ARBA00004123"/>
    </source>
</evidence>
<evidence type="ECO:0000256" key="4">
    <source>
        <dbReference type="SAM" id="MobiDB-lite"/>
    </source>
</evidence>
<name>A0A8H3FRU0_9LECA</name>
<keyword evidence="5" id="KW-0548">Nucleotidyltransferase</keyword>
<dbReference type="SUPFAM" id="SSF48371">
    <property type="entry name" value="ARM repeat"/>
    <property type="match status" value="1"/>
</dbReference>
<comment type="similarity">
    <text evidence="2">Belongs to the MYBBP1A family.</text>
</comment>
<dbReference type="GO" id="GO:0000182">
    <property type="term" value="F:rDNA binding"/>
    <property type="evidence" value="ECO:0007669"/>
    <property type="project" value="TreeGrafter"/>
</dbReference>
<feature type="region of interest" description="Disordered" evidence="4">
    <location>
        <begin position="775"/>
        <end position="795"/>
    </location>
</feature>
<dbReference type="InterPro" id="IPR016024">
    <property type="entry name" value="ARM-type_fold"/>
</dbReference>
<keyword evidence="3" id="KW-0539">Nucleus</keyword>
<dbReference type="PANTHER" id="PTHR13213">
    <property type="entry name" value="MYB-BINDING PROTEIN 1A FAMILY MEMBER"/>
    <property type="match status" value="1"/>
</dbReference>
<dbReference type="GO" id="GO:0006355">
    <property type="term" value="P:regulation of DNA-templated transcription"/>
    <property type="evidence" value="ECO:0007669"/>
    <property type="project" value="InterPro"/>
</dbReference>
<dbReference type="PANTHER" id="PTHR13213:SF2">
    <property type="entry name" value="MYB-BINDING PROTEIN 1A"/>
    <property type="match status" value="1"/>
</dbReference>
<gene>
    <name evidence="5" type="primary">POL5</name>
    <name evidence="5" type="ORF">IMSHALPRED_007922</name>
</gene>
<feature type="compositionally biased region" description="Acidic residues" evidence="4">
    <location>
        <begin position="780"/>
        <end position="795"/>
    </location>
</feature>
<dbReference type="OrthoDB" id="342531at2759"/>
<evidence type="ECO:0000313" key="6">
    <source>
        <dbReference type="Proteomes" id="UP000664534"/>
    </source>
</evidence>
<dbReference type="AlphaFoldDB" id="A0A8H3FRU0"/>
<proteinExistence type="inferred from homology"/>
<accession>A0A8H3FRU0</accession>
<protein>
    <submittedName>
        <fullName evidence="5">DNA-directed DNA polymerase</fullName>
    </submittedName>
</protein>
<dbReference type="Proteomes" id="UP000664534">
    <property type="component" value="Unassembled WGS sequence"/>
</dbReference>
<keyword evidence="6" id="KW-1185">Reference proteome</keyword>
<dbReference type="GO" id="GO:0003887">
    <property type="term" value="F:DNA-directed DNA polymerase activity"/>
    <property type="evidence" value="ECO:0007669"/>
    <property type="project" value="UniProtKB-KW"/>
</dbReference>
<sequence>MSKKRRREKVAVDTQLVEVYEDLANVDENVRLKAAQTLLTNFVAEGKATGEQLNEIVRRLLRGLCSGRKAARLGFSVALTELLAELLGPDRRDVAGFQNVLELIDTLKKQSEVSGNVSGQEERDHQFGRLFGAESIIKSGILFQPSIGLEAWASILDIVHDLAKKKPWLKEECGFILFNSVQILKGKDPKYAQLIIDKLQANGFSETPQGLAIWIGAQAEFPSIDFPQGVWHHQDPLNRKERSKLARILMEAPAVNLPRNGNESEVVTKGAWTTKLQFAWDVILAELLDIGPQGLQKNTKPAKRIRFAEFWEKCIDNTLFAASSSQERKYSGFLLFQRTIPTVPVQSLPAVFTKNLMRCLTNQLASSERYLHRTAGKSIEAVLARARSNPNTRATILEALLDPVNGDINFDKVTKTKTIESLTSRLNDPAFEQVIEVYEKLILRPGIEDEKAAASRRQSAADQLVSAVRSIQHHPTEDILAKSECLINIRRITALLAKYAYFDVDNADEGRGIKAIPKISRESREMFRTRISSCLSSLVAKPVGEPSYFAYELICNIHGREENVDHPNAVLDADENVRSVLEKAWQTLRKLHSQSNLHPDEEARKFRALELLYSLTILQVHNEEADAVGILVELNQSFKPLLQEKKLPQDSGTLIEILLSFIAKPSQLFRRLAQQVFRACASQLDDTALQSLIKILETKESLLGQSQMFDQVDEDGLAGSASDVEEVDLAKIGSRSSSAEEESDEELSNIDAADSDGNGDELAALNAKLANIVGTRPGNEDIDAEDSSSSDEEMTDEQMFELNGSLENIFREHKKATSKKTEKKDAKENIVNFKLRVLDLLEIYVKQEHGNGLGLSLSLPILTLIRTTTSPLVSRKACEVMREYARLCKGDGVPQIEDIDFVFGLLEAVHAEAMKEGSNAHASACSQASLLLVRVLVARDREYLRRVVKIYGATQESSLFDSSCRVKTSFFTDWLNWCTSARK</sequence>
<evidence type="ECO:0000256" key="2">
    <source>
        <dbReference type="ARBA" id="ARBA00006809"/>
    </source>
</evidence>
<keyword evidence="5" id="KW-0808">Transferase</keyword>
<organism evidence="5 6">
    <name type="scientific">Imshaugia aleurites</name>
    <dbReference type="NCBI Taxonomy" id="172621"/>
    <lineage>
        <taxon>Eukaryota</taxon>
        <taxon>Fungi</taxon>
        <taxon>Dikarya</taxon>
        <taxon>Ascomycota</taxon>
        <taxon>Pezizomycotina</taxon>
        <taxon>Lecanoromycetes</taxon>
        <taxon>OSLEUM clade</taxon>
        <taxon>Lecanoromycetidae</taxon>
        <taxon>Lecanorales</taxon>
        <taxon>Lecanorineae</taxon>
        <taxon>Parmeliaceae</taxon>
        <taxon>Imshaugia</taxon>
    </lineage>
</organism>
<reference evidence="5" key="1">
    <citation type="submission" date="2021-03" db="EMBL/GenBank/DDBJ databases">
        <authorList>
            <person name="Tagirdzhanova G."/>
        </authorList>
    </citation>
    <scope>NUCLEOTIDE SEQUENCE</scope>
</reference>
<comment type="subcellular location">
    <subcellularLocation>
        <location evidence="1">Nucleus</location>
    </subcellularLocation>
</comment>
<dbReference type="EMBL" id="CAJPDT010000053">
    <property type="protein sequence ID" value="CAF9929464.1"/>
    <property type="molecule type" value="Genomic_DNA"/>
</dbReference>